<accession>A0A011UZ54</accession>
<dbReference type="InterPro" id="IPR027417">
    <property type="entry name" value="P-loop_NTPase"/>
</dbReference>
<evidence type="ECO:0000313" key="2">
    <source>
        <dbReference type="Proteomes" id="UP000021369"/>
    </source>
</evidence>
<dbReference type="RefSeq" id="WP_037289192.1">
    <property type="nucleotide sequence ID" value="NZ_JEOB01000004.1"/>
</dbReference>
<proteinExistence type="predicted"/>
<dbReference type="PATRIC" id="fig|1341156.4.peg.2465"/>
<dbReference type="SUPFAM" id="SSF52540">
    <property type="entry name" value="P-loop containing nucleoside triphosphate hydrolases"/>
    <property type="match status" value="1"/>
</dbReference>
<dbReference type="Proteomes" id="UP000021369">
    <property type="component" value="Unassembled WGS sequence"/>
</dbReference>
<name>A0A011UZ54_RUMAL</name>
<dbReference type="EMBL" id="JEOB01000004">
    <property type="protein sequence ID" value="EXM38467.1"/>
    <property type="molecule type" value="Genomic_DNA"/>
</dbReference>
<dbReference type="Gene3D" id="3.40.50.300">
    <property type="entry name" value="P-loop containing nucleotide triphosphate hydrolases"/>
    <property type="match status" value="1"/>
</dbReference>
<evidence type="ECO:0000313" key="1">
    <source>
        <dbReference type="EMBL" id="EXM38467.1"/>
    </source>
</evidence>
<reference evidence="1 2" key="1">
    <citation type="submission" date="2013-06" db="EMBL/GenBank/DDBJ databases">
        <title>Rumen cellulosomics: divergent fiber-degrading strategies revealed by comparative genome-wide analysis of six Ruminococcal strains.</title>
        <authorList>
            <person name="Dassa B."/>
            <person name="Borovok I."/>
            <person name="Lamed R."/>
            <person name="Flint H."/>
            <person name="Yeoman C.J."/>
            <person name="White B."/>
            <person name="Bayer E.A."/>
        </authorList>
    </citation>
    <scope>NUCLEOTIDE SEQUENCE [LARGE SCALE GENOMIC DNA]</scope>
    <source>
        <strain evidence="1 2">SY3</strain>
    </source>
</reference>
<sequence length="1014" mass="118544">MKYTIINNKTNEKINLSFDKDHRSCVIIINGIVLTLTTQKKTNYPVISWFKNNPSNKSKKTFIKPLMIEFFEHALKYFCDNSKPFKLSDLEMYDEASDIGQERNLINRLNHAKNELITLLNSINEDVIKQLHNSTDNVFIAKKVENNICFLESQNNKNRIWQLKDGFSVIRTEEKKEERTLQLLPDYYEQHVIFPEEPVIPLNNREERYDTELSTKDIDVLCERIYLSEKNYIIHGDGGIGKSHLMSLLSIKLKTVADKKNVYSVSMPLLLKHSTSNVISETILTDDILVNGRVDSDNRLRQPYNSYIMQELGKDCIDAPFILLLDGLNEFLDQRSMDFSIAERLLFEITKLSNSNICQVIISSRNKNDAKMYLPECSFIELELSKLSGKEKEYIEKNIKDDFQRKLLTIPFYYIQYTKYDDSRKLISKDRYSFMKRFYELNMLQTVNDKDRTDSTEIYYIYAFLLPLIASILAAERRTTISEKRLFTLIDEYEYSNAKKFILYSINKLRSDAGNNVISSINRINISSDSVFEILSELKDIITIHNNELKFSHDNWKEMLAAMYTIGILENIDKAADFPKLITSFNYNSEIQAEIKSYLQFNDKNKRDEFCKNKFKTNLKFNTNSTSENKELMSKNVNIMYAFFELSDNFQFHSSELRYEIMNNFIQDLLVKDANNNISSMLNDSIDIQRLMTVLAGPMLYHRLRKEYDKVKQLYIFAKKLGYDSFKGKGGREGYIYGLLRNSIIKVDMYECCNKLAINPKESDKNRFLELLDDLEDNKYFPQSANLLGTIYSSPSLAIEKIVKQDILGSFNTMYKTYLYLRGQNGNIDSVLVGTEIMYLARQLLGMVVKGYIRFEKEKPVLNDPIQYPDRNTLNMSLKFKEDCIGEQQNFTNVIIDLYDAYDNECINWPIGKEINNALVLIMLISEFAKCDEFKKFKKQERFNKLLSLLTSMKESKNDKGEITKIIFPDGVQLKYRYADAIQLIKVLIDFGNKMPFRRIDVKTLKKLLKELKE</sequence>
<organism evidence="1 2">
    <name type="scientific">Ruminococcus albus SY3</name>
    <dbReference type="NCBI Taxonomy" id="1341156"/>
    <lineage>
        <taxon>Bacteria</taxon>
        <taxon>Bacillati</taxon>
        <taxon>Bacillota</taxon>
        <taxon>Clostridia</taxon>
        <taxon>Eubacteriales</taxon>
        <taxon>Oscillospiraceae</taxon>
        <taxon>Ruminococcus</taxon>
    </lineage>
</organism>
<keyword evidence="2" id="KW-1185">Reference proteome</keyword>
<protein>
    <submittedName>
        <fullName evidence="1">Uncharacterized protein</fullName>
    </submittedName>
</protein>
<comment type="caution">
    <text evidence="1">The sequence shown here is derived from an EMBL/GenBank/DDBJ whole genome shotgun (WGS) entry which is preliminary data.</text>
</comment>
<dbReference type="AlphaFoldDB" id="A0A011UZ54"/>
<gene>
    <name evidence="1" type="ORF">RASY3_13990</name>
</gene>